<keyword evidence="2" id="KW-1185">Reference proteome</keyword>
<proteinExistence type="predicted"/>
<reference evidence="1" key="1">
    <citation type="submission" date="2023-04" db="EMBL/GenBank/DDBJ databases">
        <title>Draft Genome sequencing of Naganishia species isolated from polar environments using Oxford Nanopore Technology.</title>
        <authorList>
            <person name="Leo P."/>
            <person name="Venkateswaran K."/>
        </authorList>
    </citation>
    <scope>NUCLEOTIDE SEQUENCE</scope>
    <source>
        <strain evidence="1">MNA-CCFEE 5261</strain>
    </source>
</reference>
<dbReference type="EMBL" id="JASBWR010000016">
    <property type="protein sequence ID" value="KAJ9109747.1"/>
    <property type="molecule type" value="Genomic_DNA"/>
</dbReference>
<name>A0ACC2WDL2_9TREE</name>
<dbReference type="Proteomes" id="UP001241377">
    <property type="component" value="Unassembled WGS sequence"/>
</dbReference>
<protein>
    <submittedName>
        <fullName evidence="1">Uncharacterized protein</fullName>
    </submittedName>
</protein>
<sequence length="300" mass="33094">MPNPSTDSSTPYALKPDFSFAFKDWIKGGVECLIWGFKGKFWTQQARQHVLMPSTSGEYSVVCTLGILRHLFKYLAEYFATSGRLPCALLLLQDLNPKVARELQTQDTTAMRRCGTDIFDPELKTALSDVVFLESDTTEAGAQIIERLWDDGEAIDEDCGRDRALRRLKADIAANDRALRRLTAEANGVTSTPAPMLFTRGPPSHIRVRDAEASPAPTFLCSPTSSRSHSYSSMHHQASSNSASTASLNTLEDISDESAVPQIRPVGIADDNDSVPKSSEMLSKPLSPTENLRSRYHELL</sequence>
<accession>A0ACC2WDL2</accession>
<evidence type="ECO:0000313" key="1">
    <source>
        <dbReference type="EMBL" id="KAJ9109747.1"/>
    </source>
</evidence>
<organism evidence="1 2">
    <name type="scientific">Naganishia cerealis</name>
    <dbReference type="NCBI Taxonomy" id="610337"/>
    <lineage>
        <taxon>Eukaryota</taxon>
        <taxon>Fungi</taxon>
        <taxon>Dikarya</taxon>
        <taxon>Basidiomycota</taxon>
        <taxon>Agaricomycotina</taxon>
        <taxon>Tremellomycetes</taxon>
        <taxon>Filobasidiales</taxon>
        <taxon>Filobasidiaceae</taxon>
        <taxon>Naganishia</taxon>
    </lineage>
</organism>
<gene>
    <name evidence="1" type="ORF">QFC19_001977</name>
</gene>
<evidence type="ECO:0000313" key="2">
    <source>
        <dbReference type="Proteomes" id="UP001241377"/>
    </source>
</evidence>
<comment type="caution">
    <text evidence="1">The sequence shown here is derived from an EMBL/GenBank/DDBJ whole genome shotgun (WGS) entry which is preliminary data.</text>
</comment>